<dbReference type="Gene3D" id="1.20.120.1760">
    <property type="match status" value="1"/>
</dbReference>
<keyword evidence="6" id="KW-0812">Transmembrane</keyword>
<dbReference type="PANTHER" id="PTHR10414:SF37">
    <property type="entry name" value="BB IN A BOXCAR, ISOFORM C"/>
    <property type="match status" value="1"/>
</dbReference>
<evidence type="ECO:0000256" key="5">
    <source>
        <dbReference type="RuleBase" id="RU003750"/>
    </source>
</evidence>
<dbReference type="PIRSF" id="PIRSF015665">
    <property type="entry name" value="CHOPT"/>
    <property type="match status" value="1"/>
</dbReference>
<dbReference type="InterPro" id="IPR043130">
    <property type="entry name" value="CDP-OH_PTrfase_TM_dom"/>
</dbReference>
<feature type="transmembrane region" description="Helical" evidence="6">
    <location>
        <begin position="230"/>
        <end position="248"/>
    </location>
</feature>
<feature type="transmembrane region" description="Helical" evidence="6">
    <location>
        <begin position="292"/>
        <end position="314"/>
    </location>
</feature>
<dbReference type="InterPro" id="IPR000462">
    <property type="entry name" value="CDP-OH_P_trans"/>
</dbReference>
<feature type="transmembrane region" description="Helical" evidence="6">
    <location>
        <begin position="260"/>
        <end position="280"/>
    </location>
</feature>
<organism evidence="7">
    <name type="scientific">Mucochytrium quahogii</name>
    <dbReference type="NCBI Taxonomy" id="96639"/>
    <lineage>
        <taxon>Eukaryota</taxon>
        <taxon>Sar</taxon>
        <taxon>Stramenopiles</taxon>
        <taxon>Bigyra</taxon>
        <taxon>Labyrinthulomycetes</taxon>
        <taxon>Thraustochytrida</taxon>
        <taxon>Thraustochytriidae</taxon>
        <taxon>Mucochytrium</taxon>
    </lineage>
</organism>
<dbReference type="GO" id="GO:0016780">
    <property type="term" value="F:phosphotransferase activity, for other substituted phosphate groups"/>
    <property type="evidence" value="ECO:0007669"/>
    <property type="project" value="InterPro"/>
</dbReference>
<dbReference type="AlphaFoldDB" id="A0A7S2W7M9"/>
<keyword evidence="4 6" id="KW-0472">Membrane</keyword>
<dbReference type="InterPro" id="IPR014472">
    <property type="entry name" value="CHOPT"/>
</dbReference>
<feature type="transmembrane region" description="Helical" evidence="6">
    <location>
        <begin position="50"/>
        <end position="68"/>
    </location>
</feature>
<dbReference type="PROSITE" id="PS00379">
    <property type="entry name" value="CDP_ALCOHOL_P_TRANSF"/>
    <property type="match status" value="1"/>
</dbReference>
<evidence type="ECO:0000256" key="3">
    <source>
        <dbReference type="ARBA" id="ARBA00022679"/>
    </source>
</evidence>
<evidence type="ECO:0000256" key="2">
    <source>
        <dbReference type="ARBA" id="ARBA00010441"/>
    </source>
</evidence>
<sequence length="396" mass="44289">MAGRYIPRAGLDALLNYKYQSGEYSWLDLKLNGFWLWCAELLPRTMAPNLVTLIGTFHLFVVATLAAVFDPHLKGEAPSWVYLVNAWCLFVYQTMDAVDGKQARRTGSSSPLGQLFDHGCDALGTTYIVIGLASILGFGASWQTVVTIATVQIPFFLCQWEENHIHVLRAQIGNFGVTEGQYLSMFLNIITAVLGQQMWHLTVAEAFSSAAGIDIPSLPGNLDSFQLREVLIPIAGFCPCLLSISTLVSVGKSGTNFARALVLTMPFFMQQAFQALFIFYEPAFSVFQDYSVLLLVMHGLLFSHLTNRIIVASVCHIEFPFLHKILFPIPFLTAIIIYLGRQDEPNTAYNYQLVFGLIFLYGFAIVFQYFHFVHSVTTNICKHLGIQCFTLKKTKS</sequence>
<dbReference type="GO" id="GO:0008654">
    <property type="term" value="P:phospholipid biosynthetic process"/>
    <property type="evidence" value="ECO:0007669"/>
    <property type="project" value="InterPro"/>
</dbReference>
<accession>A0A7S2W7M9</accession>
<evidence type="ECO:0000313" key="7">
    <source>
        <dbReference type="EMBL" id="CAD9671934.1"/>
    </source>
</evidence>
<dbReference type="InterPro" id="IPR048254">
    <property type="entry name" value="CDP_ALCOHOL_P_TRANSF_CS"/>
</dbReference>
<evidence type="ECO:0000256" key="1">
    <source>
        <dbReference type="ARBA" id="ARBA00004370"/>
    </source>
</evidence>
<name>A0A7S2W7M9_9STRA</name>
<dbReference type="PANTHER" id="PTHR10414">
    <property type="entry name" value="ETHANOLAMINEPHOSPHOTRANSFERASE"/>
    <property type="match status" value="1"/>
</dbReference>
<dbReference type="EMBL" id="HBHK01006232">
    <property type="protein sequence ID" value="CAD9671934.1"/>
    <property type="molecule type" value="Transcribed_RNA"/>
</dbReference>
<protein>
    <submittedName>
        <fullName evidence="7">Uncharacterized protein</fullName>
    </submittedName>
</protein>
<keyword evidence="6" id="KW-1133">Transmembrane helix</keyword>
<gene>
    <name evidence="7" type="ORF">QSP1433_LOCUS3756</name>
</gene>
<feature type="transmembrane region" description="Helical" evidence="6">
    <location>
        <begin position="119"/>
        <end position="142"/>
    </location>
</feature>
<comment type="subcellular location">
    <subcellularLocation>
        <location evidence="1">Membrane</location>
    </subcellularLocation>
</comment>
<proteinExistence type="inferred from homology"/>
<dbReference type="Pfam" id="PF01066">
    <property type="entry name" value="CDP-OH_P_transf"/>
    <property type="match status" value="1"/>
</dbReference>
<feature type="transmembrane region" description="Helical" evidence="6">
    <location>
        <begin position="321"/>
        <end position="339"/>
    </location>
</feature>
<reference evidence="7" key="1">
    <citation type="submission" date="2021-01" db="EMBL/GenBank/DDBJ databases">
        <authorList>
            <person name="Corre E."/>
            <person name="Pelletier E."/>
            <person name="Niang G."/>
            <person name="Scheremetjew M."/>
            <person name="Finn R."/>
            <person name="Kale V."/>
            <person name="Holt S."/>
            <person name="Cochrane G."/>
            <person name="Meng A."/>
            <person name="Brown T."/>
            <person name="Cohen L."/>
        </authorList>
    </citation>
    <scope>NUCLEOTIDE SEQUENCE</scope>
    <source>
        <strain evidence="7">NY070348D</strain>
    </source>
</reference>
<evidence type="ECO:0000256" key="6">
    <source>
        <dbReference type="SAM" id="Phobius"/>
    </source>
</evidence>
<dbReference type="GO" id="GO:0016020">
    <property type="term" value="C:membrane"/>
    <property type="evidence" value="ECO:0007669"/>
    <property type="project" value="UniProtKB-SubCell"/>
</dbReference>
<feature type="transmembrane region" description="Helical" evidence="6">
    <location>
        <begin position="351"/>
        <end position="370"/>
    </location>
</feature>
<evidence type="ECO:0000256" key="4">
    <source>
        <dbReference type="ARBA" id="ARBA00023136"/>
    </source>
</evidence>
<comment type="similarity">
    <text evidence="2 5">Belongs to the CDP-alcohol phosphatidyltransferase class-I family.</text>
</comment>
<keyword evidence="3 5" id="KW-0808">Transferase</keyword>